<feature type="transmembrane region" description="Helical" evidence="1">
    <location>
        <begin position="54"/>
        <end position="76"/>
    </location>
</feature>
<evidence type="ECO:0000313" key="3">
    <source>
        <dbReference type="Proteomes" id="UP000005753"/>
    </source>
</evidence>
<feature type="transmembrane region" description="Helical" evidence="1">
    <location>
        <begin position="197"/>
        <end position="218"/>
    </location>
</feature>
<dbReference type="OrthoDB" id="9764596at2"/>
<feature type="transmembrane region" description="Helical" evidence="1">
    <location>
        <begin position="163"/>
        <end position="185"/>
    </location>
</feature>
<reference evidence="2 3" key="2">
    <citation type="submission" date="2012-02" db="EMBL/GenBank/DDBJ databases">
        <title>Improved High-Quality Draft sequence of Eubacterium cellulosolvens 6.</title>
        <authorList>
            <consortium name="US DOE Joint Genome Institute"/>
            <person name="Lucas S."/>
            <person name="Han J."/>
            <person name="Lapidus A."/>
            <person name="Cheng J.-F."/>
            <person name="Goodwin L."/>
            <person name="Pitluck S."/>
            <person name="Peters L."/>
            <person name="Mikhailova N."/>
            <person name="Gu W."/>
            <person name="Detter J.C."/>
            <person name="Han C."/>
            <person name="Tapia R."/>
            <person name="Land M."/>
            <person name="Hauser L."/>
            <person name="Kyrpides N."/>
            <person name="Ivanova N."/>
            <person name="Pagani I."/>
            <person name="Johnson E."/>
            <person name="Mukhopadhyay B."/>
            <person name="Anderson I."/>
            <person name="Woyke T."/>
        </authorList>
    </citation>
    <scope>NUCLEOTIDE SEQUENCE [LARGE SCALE GENOMIC DNA]</scope>
    <source>
        <strain evidence="2 3">6</strain>
    </source>
</reference>
<keyword evidence="1" id="KW-1133">Transmembrane helix</keyword>
<feature type="transmembrane region" description="Helical" evidence="1">
    <location>
        <begin position="415"/>
        <end position="438"/>
    </location>
</feature>
<feature type="transmembrane region" description="Helical" evidence="1">
    <location>
        <begin position="97"/>
        <end position="117"/>
    </location>
</feature>
<sequence>MKQITRGKMWCFAIGQFGWSLLSALITNWLVYFYEPTTENIEAGQTLFIPQGRVILGIVTIIGGIAALGRIFDAITDPLIANMSDRSRNPKGRRIPFMKKIAIPFAAVTVLVFWAPVNGVSTINGIWLLVMLMLFYLFMTTYCTPYNALISELGNTQDTRISISTYISVTFILGSAIGYVAPYIWGALEPSMGRVMAVRVTFMILAAIGLIALLVPVFTLKETDYVKAVPSNDNAFQSLGKTFKNKEFRKFVASDVLYFLAITIFQTGLPYFITKLMGLEETMTTILYVAMTFMSFLCYAPVNFLAHKFNKKKLVLCGFAGLSVVYAITAISGNFGLNGLVWGGIIVACAAFPMAIMGILPQAIVADIAQADAVVTGEKREGMFFAARTFAFKMGQSISMLLFTAFASISPETGLGYRIAAITACVVCVLGGLILTLYNEKKVLGIIVPGEKNR</sequence>
<feature type="transmembrane region" description="Helical" evidence="1">
    <location>
        <begin position="123"/>
        <end position="142"/>
    </location>
</feature>
<dbReference type="GO" id="GO:0015293">
    <property type="term" value="F:symporter activity"/>
    <property type="evidence" value="ECO:0007669"/>
    <property type="project" value="InterPro"/>
</dbReference>
<accession>I5ARL1</accession>
<dbReference type="GO" id="GO:0005886">
    <property type="term" value="C:plasma membrane"/>
    <property type="evidence" value="ECO:0007669"/>
    <property type="project" value="TreeGrafter"/>
</dbReference>
<organism evidence="2 3">
    <name type="scientific">Eubacterium cellulosolvens (strain ATCC 43171 / JCM 9499 / 6)</name>
    <name type="common">Cillobacterium cellulosolvens</name>
    <dbReference type="NCBI Taxonomy" id="633697"/>
    <lineage>
        <taxon>Bacteria</taxon>
        <taxon>Bacillati</taxon>
        <taxon>Bacillota</taxon>
        <taxon>Clostridia</taxon>
        <taxon>Eubacteriales</taxon>
        <taxon>Eubacteriaceae</taxon>
        <taxon>Eubacterium</taxon>
    </lineage>
</organism>
<feature type="transmembrane region" description="Helical" evidence="1">
    <location>
        <begin position="12"/>
        <end position="34"/>
    </location>
</feature>
<evidence type="ECO:0000313" key="2">
    <source>
        <dbReference type="EMBL" id="EIM56434.1"/>
    </source>
</evidence>
<keyword evidence="1" id="KW-0472">Membrane</keyword>
<feature type="transmembrane region" description="Helical" evidence="1">
    <location>
        <begin position="285"/>
        <end position="302"/>
    </location>
</feature>
<dbReference type="Gene3D" id="1.20.1250.20">
    <property type="entry name" value="MFS general substrate transporter like domains"/>
    <property type="match status" value="2"/>
</dbReference>
<dbReference type="Proteomes" id="UP000005753">
    <property type="component" value="Chromosome"/>
</dbReference>
<proteinExistence type="predicted"/>
<reference evidence="2 3" key="1">
    <citation type="submission" date="2010-08" db="EMBL/GenBank/DDBJ databases">
        <authorList>
            <consortium name="US DOE Joint Genome Institute (JGI-PGF)"/>
            <person name="Lucas S."/>
            <person name="Copeland A."/>
            <person name="Lapidus A."/>
            <person name="Cheng J.-F."/>
            <person name="Bruce D."/>
            <person name="Goodwin L."/>
            <person name="Pitluck S."/>
            <person name="Land M.L."/>
            <person name="Hauser L."/>
            <person name="Chang Y.-J."/>
            <person name="Anderson I.J."/>
            <person name="Johnson E."/>
            <person name="Mulhopadhyay B."/>
            <person name="Kyrpides N."/>
            <person name="Woyke T.J."/>
        </authorList>
    </citation>
    <scope>NUCLEOTIDE SEQUENCE [LARGE SCALE GENOMIC DNA]</scope>
    <source>
        <strain evidence="2 3">6</strain>
    </source>
</reference>
<keyword evidence="1" id="KW-0812">Transmembrane</keyword>
<protein>
    <submittedName>
        <fullName evidence="2">Na+/melibiose symporter-like transporter</fullName>
    </submittedName>
</protein>
<dbReference type="AlphaFoldDB" id="I5ARL1"/>
<feature type="transmembrane region" description="Helical" evidence="1">
    <location>
        <begin position="314"/>
        <end position="333"/>
    </location>
</feature>
<feature type="transmembrane region" description="Helical" evidence="1">
    <location>
        <begin position="390"/>
        <end position="409"/>
    </location>
</feature>
<evidence type="ECO:0000256" key="1">
    <source>
        <dbReference type="SAM" id="Phobius"/>
    </source>
</evidence>
<keyword evidence="3" id="KW-1185">Reference proteome</keyword>
<dbReference type="HOGENOM" id="CLU_027408_6_3_9"/>
<dbReference type="GO" id="GO:0008643">
    <property type="term" value="P:carbohydrate transport"/>
    <property type="evidence" value="ECO:0007669"/>
    <property type="project" value="InterPro"/>
</dbReference>
<dbReference type="SUPFAM" id="SSF103473">
    <property type="entry name" value="MFS general substrate transporter"/>
    <property type="match status" value="1"/>
</dbReference>
<feature type="transmembrane region" description="Helical" evidence="1">
    <location>
        <begin position="251"/>
        <end position="273"/>
    </location>
</feature>
<dbReference type="STRING" id="633697.EubceDRAFT1_0595"/>
<dbReference type="PANTHER" id="PTHR11328:SF24">
    <property type="entry name" value="MAJOR FACILITATOR SUPERFAMILY (MFS) PROFILE DOMAIN-CONTAINING PROTEIN"/>
    <property type="match status" value="1"/>
</dbReference>
<dbReference type="eggNOG" id="COG2211">
    <property type="taxonomic scope" value="Bacteria"/>
</dbReference>
<dbReference type="InterPro" id="IPR039672">
    <property type="entry name" value="MFS_2"/>
</dbReference>
<dbReference type="InterPro" id="IPR036259">
    <property type="entry name" value="MFS_trans_sf"/>
</dbReference>
<dbReference type="PANTHER" id="PTHR11328">
    <property type="entry name" value="MAJOR FACILITATOR SUPERFAMILY DOMAIN-CONTAINING PROTEIN"/>
    <property type="match status" value="1"/>
</dbReference>
<name>I5ARL1_EUBC6</name>
<gene>
    <name evidence="2" type="ORF">EubceDRAFT1_0595</name>
</gene>
<dbReference type="Pfam" id="PF13347">
    <property type="entry name" value="MFS_2"/>
    <property type="match status" value="1"/>
</dbReference>
<feature type="transmembrane region" description="Helical" evidence="1">
    <location>
        <begin position="339"/>
        <end position="360"/>
    </location>
</feature>
<dbReference type="EMBL" id="CM001487">
    <property type="protein sequence ID" value="EIM56434.1"/>
    <property type="molecule type" value="Genomic_DNA"/>
</dbReference>